<protein>
    <submittedName>
        <fullName evidence="4">Transcriptional regulator, TetR family</fullName>
    </submittedName>
</protein>
<dbReference type="InterPro" id="IPR001647">
    <property type="entry name" value="HTH_TetR"/>
</dbReference>
<evidence type="ECO:0000256" key="1">
    <source>
        <dbReference type="ARBA" id="ARBA00023125"/>
    </source>
</evidence>
<dbReference type="SUPFAM" id="SSF46689">
    <property type="entry name" value="Homeodomain-like"/>
    <property type="match status" value="1"/>
</dbReference>
<dbReference type="Pfam" id="PF17929">
    <property type="entry name" value="TetR_C_34"/>
    <property type="match status" value="1"/>
</dbReference>
<keyword evidence="5" id="KW-1185">Reference proteome</keyword>
<dbReference type="PROSITE" id="PS50977">
    <property type="entry name" value="HTH_TETR_2"/>
    <property type="match status" value="1"/>
</dbReference>
<feature type="DNA-binding region" description="H-T-H motif" evidence="2">
    <location>
        <begin position="36"/>
        <end position="55"/>
    </location>
</feature>
<dbReference type="InterPro" id="IPR009057">
    <property type="entry name" value="Homeodomain-like_sf"/>
</dbReference>
<dbReference type="GO" id="GO:0003677">
    <property type="term" value="F:DNA binding"/>
    <property type="evidence" value="ECO:0007669"/>
    <property type="project" value="UniProtKB-UniRule"/>
</dbReference>
<dbReference type="OrthoDB" id="1669699at2"/>
<evidence type="ECO:0000256" key="2">
    <source>
        <dbReference type="PROSITE-ProRule" id="PRU00335"/>
    </source>
</evidence>
<dbReference type="STRING" id="1123323.SAMN05216245_103137"/>
<reference evidence="4 5" key="1">
    <citation type="submission" date="2016-10" db="EMBL/GenBank/DDBJ databases">
        <authorList>
            <person name="de Groot N.N."/>
        </authorList>
    </citation>
    <scope>NUCLEOTIDE SEQUENCE [LARGE SCALE GENOMIC DNA]</scope>
    <source>
        <strain evidence="4 5">DSM 9236</strain>
    </source>
</reference>
<dbReference type="InterPro" id="IPR041483">
    <property type="entry name" value="TetR_C_34"/>
</dbReference>
<dbReference type="Proteomes" id="UP000198896">
    <property type="component" value="Unassembled WGS sequence"/>
</dbReference>
<evidence type="ECO:0000313" key="4">
    <source>
        <dbReference type="EMBL" id="SFE26561.1"/>
    </source>
</evidence>
<organism evidence="4 5">
    <name type="scientific">Succiniclasticum ruminis DSM 9236</name>
    <dbReference type="NCBI Taxonomy" id="1123323"/>
    <lineage>
        <taxon>Bacteria</taxon>
        <taxon>Bacillati</taxon>
        <taxon>Bacillota</taxon>
        <taxon>Negativicutes</taxon>
        <taxon>Acidaminococcales</taxon>
        <taxon>Acidaminococcaceae</taxon>
        <taxon>Succiniclasticum</taxon>
    </lineage>
</organism>
<dbReference type="Pfam" id="PF00440">
    <property type="entry name" value="TetR_N"/>
    <property type="match status" value="1"/>
</dbReference>
<feature type="domain" description="HTH tetR-type" evidence="3">
    <location>
        <begin position="13"/>
        <end position="73"/>
    </location>
</feature>
<accession>A0A1I1Z481</accession>
<dbReference type="Gene3D" id="1.10.357.10">
    <property type="entry name" value="Tetracycline Repressor, domain 2"/>
    <property type="match status" value="1"/>
</dbReference>
<dbReference type="AlphaFoldDB" id="A0A1I1Z481"/>
<gene>
    <name evidence="4" type="ORF">SAMN05216245_103137</name>
</gene>
<dbReference type="RefSeq" id="WP_093912966.1">
    <property type="nucleotide sequence ID" value="NZ_FONL01000003.1"/>
</dbReference>
<keyword evidence="1 2" id="KW-0238">DNA-binding</keyword>
<name>A0A1I1Z481_9FIRM</name>
<evidence type="ECO:0000313" key="5">
    <source>
        <dbReference type="Proteomes" id="UP000198896"/>
    </source>
</evidence>
<evidence type="ECO:0000259" key="3">
    <source>
        <dbReference type="PROSITE" id="PS50977"/>
    </source>
</evidence>
<dbReference type="EMBL" id="FONL01000003">
    <property type="protein sequence ID" value="SFE26561.1"/>
    <property type="molecule type" value="Genomic_DNA"/>
</dbReference>
<proteinExistence type="predicted"/>
<sequence>MDFRRANGEEQKRIRMQQIIDATAALYDDIGYDKITFSKIASRVNFTRNLLYHYCSCKEDIFLLLLLQDIDNYVTDAAQTFTEEVKDVDAFCREWNALWLRHQRMAGLFSIVNTVILKDATEEAHINFRAKMHASFLQLRKVVHLLFPTFTGKKAYQFVEYLHMFALARYPASLEYKQIQHIPVYPHVGHGTNPFADEFIPYIKLILQALTENV</sequence>